<dbReference type="PROSITE" id="PS51733">
    <property type="entry name" value="BPL_LPL_CATALYTIC"/>
    <property type="match status" value="1"/>
</dbReference>
<comment type="pathway">
    <text evidence="2 6">Protein modification; protein lipoylation via endogenous pathway; protein N(6)-(lipoyl)lysine from octanoyl-[acyl-carrier-protein]: step 1/2.</text>
</comment>
<dbReference type="PANTHER" id="PTHR10993:SF7">
    <property type="entry name" value="LIPOYLTRANSFERASE 2, MITOCHONDRIAL-RELATED"/>
    <property type="match status" value="1"/>
</dbReference>
<dbReference type="PANTHER" id="PTHR10993">
    <property type="entry name" value="OCTANOYLTRANSFERASE"/>
    <property type="match status" value="1"/>
</dbReference>
<evidence type="ECO:0000256" key="3">
    <source>
        <dbReference type="ARBA" id="ARBA00007907"/>
    </source>
</evidence>
<dbReference type="NCBIfam" id="TIGR00214">
    <property type="entry name" value="lipB"/>
    <property type="match status" value="1"/>
</dbReference>
<dbReference type="InterPro" id="IPR004143">
    <property type="entry name" value="BPL_LPL_catalytic"/>
</dbReference>
<evidence type="ECO:0000313" key="7">
    <source>
        <dbReference type="EnsemblMetazoa" id="RPRC005891-PA"/>
    </source>
</evidence>
<dbReference type="Proteomes" id="UP000015103">
    <property type="component" value="Unassembled WGS sequence"/>
</dbReference>
<proteinExistence type="inferred from homology"/>
<dbReference type="NCBIfam" id="NF010925">
    <property type="entry name" value="PRK14345.1"/>
    <property type="match status" value="1"/>
</dbReference>
<comment type="catalytic activity">
    <reaction evidence="6">
        <text>octanoyl-[ACP] + L-lysyl-[protein] = N(6)-octanoyl-L-lysyl-[protein] + holo-[ACP] + H(+)</text>
        <dbReference type="Rhea" id="RHEA:17665"/>
        <dbReference type="Rhea" id="RHEA-COMP:9636"/>
        <dbReference type="Rhea" id="RHEA-COMP:9685"/>
        <dbReference type="Rhea" id="RHEA-COMP:9752"/>
        <dbReference type="Rhea" id="RHEA-COMP:9928"/>
        <dbReference type="ChEBI" id="CHEBI:15378"/>
        <dbReference type="ChEBI" id="CHEBI:29969"/>
        <dbReference type="ChEBI" id="CHEBI:64479"/>
        <dbReference type="ChEBI" id="CHEBI:78463"/>
        <dbReference type="ChEBI" id="CHEBI:78809"/>
        <dbReference type="EC" id="2.3.1.181"/>
    </reaction>
</comment>
<dbReference type="eggNOG" id="KOG0325">
    <property type="taxonomic scope" value="Eukaryota"/>
</dbReference>
<dbReference type="AlphaFoldDB" id="T1HPB7"/>
<dbReference type="OMA" id="GEVTYHC"/>
<name>T1HPB7_RHOPR</name>
<dbReference type="PIRSF" id="PIRSF016262">
    <property type="entry name" value="LPLase"/>
    <property type="match status" value="1"/>
</dbReference>
<keyword evidence="4 6" id="KW-0808">Transferase</keyword>
<dbReference type="Gene3D" id="3.30.930.10">
    <property type="entry name" value="Bira Bifunctional Protein, Domain 2"/>
    <property type="match status" value="1"/>
</dbReference>
<evidence type="ECO:0000256" key="2">
    <source>
        <dbReference type="ARBA" id="ARBA00004821"/>
    </source>
</evidence>
<keyword evidence="6" id="KW-0496">Mitochondrion</keyword>
<dbReference type="EMBL" id="ACPB03008067">
    <property type="status" value="NOT_ANNOTATED_CDS"/>
    <property type="molecule type" value="Genomic_DNA"/>
</dbReference>
<dbReference type="UniPathway" id="UPA00538">
    <property type="reaction ID" value="UER00592"/>
</dbReference>
<evidence type="ECO:0000313" key="8">
    <source>
        <dbReference type="Proteomes" id="UP000015103"/>
    </source>
</evidence>
<dbReference type="CDD" id="cd16444">
    <property type="entry name" value="LipB"/>
    <property type="match status" value="1"/>
</dbReference>
<reference evidence="7" key="1">
    <citation type="submission" date="2015-05" db="UniProtKB">
        <authorList>
            <consortium name="EnsemblMetazoa"/>
        </authorList>
    </citation>
    <scope>IDENTIFICATION</scope>
</reference>
<accession>T1HPB7</accession>
<comment type="function">
    <text evidence="6">Catalyzes the transfer of endogenously produced octanoic acid from octanoyl-acyl-carrier-protein onto the lipoyl domains of lipoate-dependent enzymes. Lipoyl-ACP can also act as a substrate although octanoyl-ACP is likely to be the physiological substrate.</text>
</comment>
<dbReference type="PROSITE" id="PS01313">
    <property type="entry name" value="LIPB"/>
    <property type="match status" value="1"/>
</dbReference>
<dbReference type="STRING" id="13249.T1HPB7"/>
<evidence type="ECO:0000256" key="1">
    <source>
        <dbReference type="ARBA" id="ARBA00004173"/>
    </source>
</evidence>
<dbReference type="SUPFAM" id="SSF55681">
    <property type="entry name" value="Class II aaRS and biotin synthetases"/>
    <property type="match status" value="1"/>
</dbReference>
<dbReference type="HAMAP" id="MF_00013">
    <property type="entry name" value="LipB"/>
    <property type="match status" value="1"/>
</dbReference>
<dbReference type="EnsemblMetazoa" id="RPRC005891-RA">
    <property type="protein sequence ID" value="RPRC005891-PA"/>
    <property type="gene ID" value="RPRC005891"/>
</dbReference>
<dbReference type="GO" id="GO:0005739">
    <property type="term" value="C:mitochondrion"/>
    <property type="evidence" value="ECO:0007669"/>
    <property type="project" value="UniProtKB-SubCell"/>
</dbReference>
<keyword evidence="5 6" id="KW-0012">Acyltransferase</keyword>
<dbReference type="HOGENOM" id="CLU_035168_1_2_1"/>
<dbReference type="VEuPathDB" id="VectorBase:RPRC005891"/>
<dbReference type="FunFam" id="3.30.930.10:FF:000035">
    <property type="entry name" value="Putative lipoyltransferase 2, mitochondrial"/>
    <property type="match status" value="1"/>
</dbReference>
<comment type="subcellular location">
    <subcellularLocation>
        <location evidence="1 6">Mitochondrion</location>
    </subcellularLocation>
</comment>
<keyword evidence="8" id="KW-1185">Reference proteome</keyword>
<evidence type="ECO:0000256" key="5">
    <source>
        <dbReference type="ARBA" id="ARBA00023315"/>
    </source>
</evidence>
<dbReference type="InterPro" id="IPR045864">
    <property type="entry name" value="aa-tRNA-synth_II/BPL/LPL"/>
</dbReference>
<evidence type="ECO:0000256" key="6">
    <source>
        <dbReference type="PIRNR" id="PIRNR016262"/>
    </source>
</evidence>
<dbReference type="EC" id="2.3.1.181" evidence="6"/>
<dbReference type="GO" id="GO:0033819">
    <property type="term" value="F:lipoyl(octanoyl) transferase activity"/>
    <property type="evidence" value="ECO:0007669"/>
    <property type="project" value="UniProtKB-EC"/>
</dbReference>
<organism evidence="7 8">
    <name type="scientific">Rhodnius prolixus</name>
    <name type="common">Triatomid bug</name>
    <dbReference type="NCBI Taxonomy" id="13249"/>
    <lineage>
        <taxon>Eukaryota</taxon>
        <taxon>Metazoa</taxon>
        <taxon>Ecdysozoa</taxon>
        <taxon>Arthropoda</taxon>
        <taxon>Hexapoda</taxon>
        <taxon>Insecta</taxon>
        <taxon>Pterygota</taxon>
        <taxon>Neoptera</taxon>
        <taxon>Paraneoptera</taxon>
        <taxon>Hemiptera</taxon>
        <taxon>Heteroptera</taxon>
        <taxon>Panheteroptera</taxon>
        <taxon>Cimicomorpha</taxon>
        <taxon>Reduviidae</taxon>
        <taxon>Triatominae</taxon>
        <taxon>Rhodnius</taxon>
    </lineage>
</organism>
<dbReference type="Pfam" id="PF21948">
    <property type="entry name" value="LplA-B_cat"/>
    <property type="match status" value="1"/>
</dbReference>
<evidence type="ECO:0000256" key="4">
    <source>
        <dbReference type="ARBA" id="ARBA00022679"/>
    </source>
</evidence>
<sequence length="229" mass="25828">MSTVNIGVINLGRIGYLASLQLQSKLASSIKERKTKWQDGVLLLLEYPSLYTVGIRDKSYTASDELRLRNLGAEFHRTDRGGLITYHGPGQLIVYPIVNLKCWRRPLSIRWYVESLEETVIRLCRSMGVSAHRYPPYPGIWVGERKLCAVGVHASRHVTTHGVAINCNTDLSWFKHIIPCGIEGKGVTSFSELLLRDIKIQDIILPFCDAFQETFSCKLHNITISDLDG</sequence>
<dbReference type="InterPro" id="IPR020605">
    <property type="entry name" value="Octanoyltransferase_CS"/>
</dbReference>
<dbReference type="GO" id="GO:0009249">
    <property type="term" value="P:protein lipoylation"/>
    <property type="evidence" value="ECO:0007669"/>
    <property type="project" value="InterPro"/>
</dbReference>
<protein>
    <recommendedName>
        <fullName evidence="6">Octanoyl-[acyl-carrier-protein]:protein N-octanoyltransferase LIPT2, mitochondrial</fullName>
        <ecNumber evidence="6">2.3.1.181</ecNumber>
    </recommendedName>
</protein>
<dbReference type="InParanoid" id="T1HPB7"/>
<dbReference type="FunCoup" id="T1HPB7">
    <property type="interactions" value="778"/>
</dbReference>
<dbReference type="InterPro" id="IPR000544">
    <property type="entry name" value="Octanoyltransferase"/>
</dbReference>
<comment type="similarity">
    <text evidence="3 6">Belongs to the LipB family.</text>
</comment>